<keyword evidence="1" id="KW-1133">Transmembrane helix</keyword>
<keyword evidence="1" id="KW-0472">Membrane</keyword>
<dbReference type="AlphaFoldDB" id="A0A3B0USP9"/>
<sequence length="44" mass="5339">MKETLSKLWEGWKKFGEFMAKWMARIILTLFYFTIFLPFGFVVS</sequence>
<keyword evidence="1" id="KW-0812">Transmembrane</keyword>
<feature type="non-terminal residue" evidence="2">
    <location>
        <position position="44"/>
    </location>
</feature>
<organism evidence="2">
    <name type="scientific">hydrothermal vent metagenome</name>
    <dbReference type="NCBI Taxonomy" id="652676"/>
    <lineage>
        <taxon>unclassified sequences</taxon>
        <taxon>metagenomes</taxon>
        <taxon>ecological metagenomes</taxon>
    </lineage>
</organism>
<proteinExistence type="predicted"/>
<feature type="transmembrane region" description="Helical" evidence="1">
    <location>
        <begin position="22"/>
        <end position="43"/>
    </location>
</feature>
<accession>A0A3B0USP9</accession>
<reference evidence="2" key="1">
    <citation type="submission" date="2018-06" db="EMBL/GenBank/DDBJ databases">
        <authorList>
            <person name="Zhirakovskaya E."/>
        </authorList>
    </citation>
    <scope>NUCLEOTIDE SEQUENCE</scope>
</reference>
<gene>
    <name evidence="2" type="ORF">MNBD_CHLOROFLEXI01-4593</name>
</gene>
<protein>
    <submittedName>
        <fullName evidence="2">Uncharacterized protein</fullName>
    </submittedName>
</protein>
<evidence type="ECO:0000256" key="1">
    <source>
        <dbReference type="SAM" id="Phobius"/>
    </source>
</evidence>
<evidence type="ECO:0000313" key="2">
    <source>
        <dbReference type="EMBL" id="VAW31313.1"/>
    </source>
</evidence>
<name>A0A3B0USP9_9ZZZZ</name>
<dbReference type="EMBL" id="UOEU01000197">
    <property type="protein sequence ID" value="VAW31313.1"/>
    <property type="molecule type" value="Genomic_DNA"/>
</dbReference>